<name>A0AAD3D093_9STRA</name>
<dbReference type="InterPro" id="IPR007751">
    <property type="entry name" value="DUF676_lipase-like"/>
</dbReference>
<evidence type="ECO:0000259" key="2">
    <source>
        <dbReference type="Pfam" id="PF05057"/>
    </source>
</evidence>
<dbReference type="AlphaFoldDB" id="A0AAD3D093"/>
<evidence type="ECO:0000256" key="1">
    <source>
        <dbReference type="SAM" id="MobiDB-lite"/>
    </source>
</evidence>
<reference evidence="3 4" key="1">
    <citation type="journal article" date="2021" name="Sci. Rep.">
        <title>The genome of the diatom Chaetoceros tenuissimus carries an ancient integrated fragment of an extant virus.</title>
        <authorList>
            <person name="Hongo Y."/>
            <person name="Kimura K."/>
            <person name="Takaki Y."/>
            <person name="Yoshida Y."/>
            <person name="Baba S."/>
            <person name="Kobayashi G."/>
            <person name="Nagasaki K."/>
            <person name="Hano T."/>
            <person name="Tomaru Y."/>
        </authorList>
    </citation>
    <scope>NUCLEOTIDE SEQUENCE [LARGE SCALE GENOMIC DNA]</scope>
    <source>
        <strain evidence="3 4">NIES-3715</strain>
    </source>
</reference>
<feature type="compositionally biased region" description="Basic and acidic residues" evidence="1">
    <location>
        <begin position="491"/>
        <end position="501"/>
    </location>
</feature>
<feature type="compositionally biased region" description="Low complexity" evidence="1">
    <location>
        <begin position="480"/>
        <end position="490"/>
    </location>
</feature>
<keyword evidence="4" id="KW-1185">Reference proteome</keyword>
<evidence type="ECO:0000313" key="3">
    <source>
        <dbReference type="EMBL" id="GFH53759.1"/>
    </source>
</evidence>
<protein>
    <recommendedName>
        <fullName evidence="2">DUF676 domain-containing protein</fullName>
    </recommendedName>
</protein>
<sequence length="577" mass="64350">MEFLSDAIITIQSLMTYKSMAVAFVLLCSIILFTPSKAFKTNPISSSTSSWRDLKLKPLLVDKDSSTSTPSPLSQLKKTLQLDDIRISKLLEDFSSPFLQDSLEVEEEQDTVVVQNKKQNENENSKKGGVTHFCFLVHGYNGKPSDLLYLRSVMVDEAVQKIQESQCDKIVFHSCQTNYGKTSDGVEAGGERILQEIQSVIAKHTNETGDETEENITVSLIGNSLGGLYSRYAVAKLSNRSSSRNSSSSNNDSGTEESSMDEEFVTMDGNLKVHFNIFCTTATPHLGISGHTYFPIPRTAEIGIGKIMGQTGRDIFRLSNLIHTMCTCPTYLQPLKSFRKRIAYANAYKTDFVVPTETAAFLNPQSTYPHHVPEQETKDSIESDQSDMVIATFNTPQVEKSSDGHSIDGNSGRDATSDDQSEEDENESRFAKRKRNRKEHKEQLLHMSTKMDELGWKKVIVDVREHMPLSIKIPSIVKRSTSSNTNATEETNSHEKEKSPEKSQNIVESRTIANTFSNPPDKLAFPLGHNTLVAVEKQFLTKTVFKGGRPVMDGLAREIVDEILAWDLTEDSSSRIS</sequence>
<dbReference type="InterPro" id="IPR044294">
    <property type="entry name" value="Lipase-like"/>
</dbReference>
<dbReference type="InterPro" id="IPR029058">
    <property type="entry name" value="AB_hydrolase_fold"/>
</dbReference>
<proteinExistence type="predicted"/>
<feature type="compositionally biased region" description="Basic and acidic residues" evidence="1">
    <location>
        <begin position="371"/>
        <end position="381"/>
    </location>
</feature>
<dbReference type="EMBL" id="BLLK01000047">
    <property type="protein sequence ID" value="GFH53759.1"/>
    <property type="molecule type" value="Genomic_DNA"/>
</dbReference>
<evidence type="ECO:0000313" key="4">
    <source>
        <dbReference type="Proteomes" id="UP001054902"/>
    </source>
</evidence>
<gene>
    <name evidence="3" type="ORF">CTEN210_10235</name>
</gene>
<dbReference type="Proteomes" id="UP001054902">
    <property type="component" value="Unassembled WGS sequence"/>
</dbReference>
<feature type="region of interest" description="Disordered" evidence="1">
    <location>
        <begin position="364"/>
        <end position="446"/>
    </location>
</feature>
<dbReference type="Gene3D" id="3.40.50.1820">
    <property type="entry name" value="alpha/beta hydrolase"/>
    <property type="match status" value="1"/>
</dbReference>
<accession>A0AAD3D093</accession>
<dbReference type="SUPFAM" id="SSF53474">
    <property type="entry name" value="alpha/beta-Hydrolases"/>
    <property type="match status" value="1"/>
</dbReference>
<organism evidence="3 4">
    <name type="scientific">Chaetoceros tenuissimus</name>
    <dbReference type="NCBI Taxonomy" id="426638"/>
    <lineage>
        <taxon>Eukaryota</taxon>
        <taxon>Sar</taxon>
        <taxon>Stramenopiles</taxon>
        <taxon>Ochrophyta</taxon>
        <taxon>Bacillariophyta</taxon>
        <taxon>Coscinodiscophyceae</taxon>
        <taxon>Chaetocerotophycidae</taxon>
        <taxon>Chaetocerotales</taxon>
        <taxon>Chaetocerotaceae</taxon>
        <taxon>Chaetoceros</taxon>
    </lineage>
</organism>
<dbReference type="Pfam" id="PF05057">
    <property type="entry name" value="DUF676"/>
    <property type="match status" value="1"/>
</dbReference>
<dbReference type="PANTHER" id="PTHR12482:SF62">
    <property type="entry name" value="LIPASE ROG1-RELATED"/>
    <property type="match status" value="1"/>
</dbReference>
<feature type="compositionally biased region" description="Acidic residues" evidence="1">
    <location>
        <begin position="417"/>
        <end position="426"/>
    </location>
</feature>
<feature type="domain" description="DUF676" evidence="2">
    <location>
        <begin position="131"/>
        <end position="353"/>
    </location>
</feature>
<feature type="compositionally biased region" description="Low complexity" evidence="1">
    <location>
        <begin position="240"/>
        <end position="251"/>
    </location>
</feature>
<feature type="region of interest" description="Disordered" evidence="1">
    <location>
        <begin position="479"/>
        <end position="505"/>
    </location>
</feature>
<dbReference type="PANTHER" id="PTHR12482">
    <property type="entry name" value="LIPASE ROG1-RELATED-RELATED"/>
    <property type="match status" value="1"/>
</dbReference>
<comment type="caution">
    <text evidence="3">The sequence shown here is derived from an EMBL/GenBank/DDBJ whole genome shotgun (WGS) entry which is preliminary data.</text>
</comment>
<feature type="region of interest" description="Disordered" evidence="1">
    <location>
        <begin position="240"/>
        <end position="261"/>
    </location>
</feature>